<proteinExistence type="inferred from homology"/>
<keyword evidence="7" id="KW-0472">Membrane</keyword>
<evidence type="ECO:0000256" key="4">
    <source>
        <dbReference type="ARBA" id="ARBA00022737"/>
    </source>
</evidence>
<dbReference type="InterPro" id="IPR036318">
    <property type="entry name" value="FAD-bd_PCMH-like_sf"/>
</dbReference>
<dbReference type="SMART" id="SM01091">
    <property type="entry name" value="CorC_HlyC"/>
    <property type="match status" value="1"/>
</dbReference>
<organism evidence="8 9">
    <name type="scientific">Enterocloster bolteae</name>
    <dbReference type="NCBI Taxonomy" id="208479"/>
    <lineage>
        <taxon>Bacteria</taxon>
        <taxon>Bacillati</taxon>
        <taxon>Bacillota</taxon>
        <taxon>Clostridia</taxon>
        <taxon>Lachnospirales</taxon>
        <taxon>Lachnospiraceae</taxon>
        <taxon>Enterocloster</taxon>
    </lineage>
</organism>
<dbReference type="EMBL" id="QRZM01000005">
    <property type="protein sequence ID" value="RGV75589.1"/>
    <property type="molecule type" value="Genomic_DNA"/>
</dbReference>
<dbReference type="CDD" id="cd04590">
    <property type="entry name" value="CBS_pair_CorC_HlyC_assoc"/>
    <property type="match status" value="1"/>
</dbReference>
<dbReference type="Pfam" id="PF03471">
    <property type="entry name" value="CorC_HlyC"/>
    <property type="match status" value="1"/>
</dbReference>
<dbReference type="GO" id="GO:0005886">
    <property type="term" value="C:plasma membrane"/>
    <property type="evidence" value="ECO:0007669"/>
    <property type="project" value="TreeGrafter"/>
</dbReference>
<evidence type="ECO:0000256" key="1">
    <source>
        <dbReference type="ARBA" id="ARBA00004141"/>
    </source>
</evidence>
<accession>A0A412Z6H6</accession>
<keyword evidence="5" id="KW-1133">Transmembrane helix</keyword>
<dbReference type="InterPro" id="IPR016169">
    <property type="entry name" value="FAD-bd_PCMH_sub2"/>
</dbReference>
<dbReference type="Pfam" id="PF01595">
    <property type="entry name" value="CNNM"/>
    <property type="match status" value="1"/>
</dbReference>
<dbReference type="PANTHER" id="PTHR22777">
    <property type="entry name" value="HEMOLYSIN-RELATED"/>
    <property type="match status" value="1"/>
</dbReference>
<dbReference type="PANTHER" id="PTHR22777:SF17">
    <property type="entry name" value="UPF0053 PROTEIN SLL0260"/>
    <property type="match status" value="1"/>
</dbReference>
<evidence type="ECO:0000256" key="6">
    <source>
        <dbReference type="ARBA" id="ARBA00023122"/>
    </source>
</evidence>
<dbReference type="KEGG" id="cbol:CGC65_13430"/>
<name>A0A412Z6H6_9FIRM</name>
<dbReference type="AlphaFoldDB" id="A0A412Z6H6"/>
<evidence type="ECO:0000313" key="9">
    <source>
        <dbReference type="Proteomes" id="UP000284543"/>
    </source>
</evidence>
<dbReference type="PROSITE" id="PS51371">
    <property type="entry name" value="CBS"/>
    <property type="match status" value="2"/>
</dbReference>
<keyword evidence="4" id="KW-0677">Repeat</keyword>
<evidence type="ECO:0000256" key="2">
    <source>
        <dbReference type="ARBA" id="ARBA00006337"/>
    </source>
</evidence>
<dbReference type="Pfam" id="PF00571">
    <property type="entry name" value="CBS"/>
    <property type="match status" value="2"/>
</dbReference>
<reference evidence="8 9" key="1">
    <citation type="submission" date="2018-08" db="EMBL/GenBank/DDBJ databases">
        <title>A genome reference for cultivated species of the human gut microbiota.</title>
        <authorList>
            <person name="Zou Y."/>
            <person name="Xue W."/>
            <person name="Luo G."/>
        </authorList>
    </citation>
    <scope>NUCLEOTIDE SEQUENCE [LARGE SCALE GENOMIC DNA]</scope>
    <source>
        <strain evidence="8 9">AF14-18</strain>
    </source>
</reference>
<sequence length="546" mass="61608">MSGNQEQEHKAPLTKYEKNDMISRVMPYFRGIALFFWQGPTVMVFHEYERSLFVIMDDGYPPVSILILIGFILLEAVFYGFGSAIQNVNEGKLEEEAAGGNKKAARLLEIVNRPVRFVHTIQVTTHLMGMIIGAAILPAMIGMVERRFLLGKVLAWVDPAQVMAAAGTPWYRNPSWWQWAGILALVTIFVLVLVISFGIIIPKRLAAKEPEKWGYHMLPVVLFFAGLFLPLTRLITLISSLVLKLFGVDLADDDGNVTEEDIMSMVNEGHEQGVLEADETEMITNIFELGDKEAADIMTHRTNMTVLDGSMSLKEAVDFILNEGVNTRYPVYGEDIDDIIGILHMRDAMTFAEKEENKDRMVMDIPGLLREANFIPETRNIDTLFKEMQSRKIHMEIVVDEYGQTAGLLTMEDILEEIVGNIMDEYDEEEDFIQAMEDGTFVMSGLTPLEDVMETLDIELPEEDSDTYDTLNGYLVSRLDRIPQEGENPQVEFGGWLFEVERAGNKMIESVRVVPVPESGKAADRGKDSVEEKYDAVNREYEGDVS</sequence>
<comment type="caution">
    <text evidence="8">The sequence shown here is derived from an EMBL/GenBank/DDBJ whole genome shotgun (WGS) entry which is preliminary data.</text>
</comment>
<dbReference type="GO" id="GO:0050660">
    <property type="term" value="F:flavin adenine dinucleotide binding"/>
    <property type="evidence" value="ECO:0007669"/>
    <property type="project" value="InterPro"/>
</dbReference>
<dbReference type="InterPro" id="IPR046342">
    <property type="entry name" value="CBS_dom_sf"/>
</dbReference>
<evidence type="ECO:0000256" key="5">
    <source>
        <dbReference type="ARBA" id="ARBA00022989"/>
    </source>
</evidence>
<dbReference type="InterPro" id="IPR044751">
    <property type="entry name" value="Ion_transp-like_CBS"/>
</dbReference>
<dbReference type="PROSITE" id="PS51846">
    <property type="entry name" value="CNNM"/>
    <property type="match status" value="1"/>
</dbReference>
<dbReference type="SUPFAM" id="SSF54631">
    <property type="entry name" value="CBS-domain pair"/>
    <property type="match status" value="1"/>
</dbReference>
<dbReference type="InterPro" id="IPR000644">
    <property type="entry name" value="CBS_dom"/>
</dbReference>
<dbReference type="Gene3D" id="3.10.580.10">
    <property type="entry name" value="CBS-domain"/>
    <property type="match status" value="1"/>
</dbReference>
<keyword evidence="6" id="KW-0129">CBS domain</keyword>
<dbReference type="FunFam" id="3.10.580.10:FF:000002">
    <property type="entry name" value="Magnesium/cobalt efflux protein CorC"/>
    <property type="match status" value="1"/>
</dbReference>
<dbReference type="InterPro" id="IPR005170">
    <property type="entry name" value="Transptr-assoc_dom"/>
</dbReference>
<protein>
    <submittedName>
        <fullName evidence="8">HlyC/CorC family transporter</fullName>
    </submittedName>
</protein>
<dbReference type="Gene3D" id="3.30.465.10">
    <property type="match status" value="1"/>
</dbReference>
<comment type="similarity">
    <text evidence="2">Belongs to the UPF0053 family.</text>
</comment>
<evidence type="ECO:0000256" key="3">
    <source>
        <dbReference type="ARBA" id="ARBA00022692"/>
    </source>
</evidence>
<dbReference type="Proteomes" id="UP000284543">
    <property type="component" value="Unassembled WGS sequence"/>
</dbReference>
<gene>
    <name evidence="8" type="ORF">DWW02_14935</name>
</gene>
<keyword evidence="3" id="KW-0812">Transmembrane</keyword>
<evidence type="ECO:0000256" key="7">
    <source>
        <dbReference type="ARBA" id="ARBA00023136"/>
    </source>
</evidence>
<evidence type="ECO:0000313" key="8">
    <source>
        <dbReference type="EMBL" id="RGV75589.1"/>
    </source>
</evidence>
<dbReference type="SUPFAM" id="SSF56176">
    <property type="entry name" value="FAD-binding/transporter-associated domain-like"/>
    <property type="match status" value="1"/>
</dbReference>
<dbReference type="InterPro" id="IPR002550">
    <property type="entry name" value="CNNM"/>
</dbReference>
<comment type="subcellular location">
    <subcellularLocation>
        <location evidence="1">Membrane</location>
        <topology evidence="1">Multi-pass membrane protein</topology>
    </subcellularLocation>
</comment>